<keyword evidence="1" id="KW-0812">Transmembrane</keyword>
<dbReference type="GO" id="GO:0006629">
    <property type="term" value="P:lipid metabolic process"/>
    <property type="evidence" value="ECO:0007669"/>
    <property type="project" value="InterPro"/>
</dbReference>
<proteinExistence type="predicted"/>
<accession>A0A1V6UPB5</accession>
<dbReference type="PANTHER" id="PTHR36459:SF1">
    <property type="entry name" value="FATTY ACID DESATURASE DOMAIN-CONTAINING PROTEIN-RELATED"/>
    <property type="match status" value="1"/>
</dbReference>
<dbReference type="Proteomes" id="UP000191500">
    <property type="component" value="Unassembled WGS sequence"/>
</dbReference>
<dbReference type="PANTHER" id="PTHR36459">
    <property type="entry name" value="ORF"/>
    <property type="match status" value="1"/>
</dbReference>
<feature type="domain" description="Fatty acid desaturase" evidence="2">
    <location>
        <begin position="137"/>
        <end position="359"/>
    </location>
</feature>
<sequence>MDPSTYTDPQLTYQDRLVIDAIVEPQSSSNGTTNAQPLDKLNTEETIQRLHNLNDPSHVEFDTTVSQFWDTPLLRAKLPTPIQKYVLTPYINWAKGVVRYQTDVVMVTHLILYFTTIVPSAAYLYYQFSYLHGALHWLMQGFYCGAFTLMKHQHIHQNGVLNPKFYLFDMLFPYLLDPMHGHTWNSYYYHHIKHHHVEGNGGDDLSTTMYYDRDSIPDFLKYVGRFLFFVWLELPMYFWRKGQFKYAAKCAFWEVGNYVAIYMLYNYVNARATIFAFILPLTVMRVGLMVGNWGQHALVDPADPDSDYLSSITLIDVPSNRFSFNDGYHTSHHLNPRRHWRDHPVAFLKQKDTYAKENALVFRNVDYIFITVNLLRKNYEYLAKCLIPIGDQVNWTMEERVEMLRRRTRKMPKPSSKKKE</sequence>
<reference evidence="4" key="1">
    <citation type="journal article" date="2017" name="Nat. Microbiol.">
        <title>Global analysis of biosynthetic gene clusters reveals vast potential of secondary metabolite production in Penicillium species.</title>
        <authorList>
            <person name="Nielsen J.C."/>
            <person name="Grijseels S."/>
            <person name="Prigent S."/>
            <person name="Ji B."/>
            <person name="Dainat J."/>
            <person name="Nielsen K.F."/>
            <person name="Frisvad J.C."/>
            <person name="Workman M."/>
            <person name="Nielsen J."/>
        </authorList>
    </citation>
    <scope>NUCLEOTIDE SEQUENCE [LARGE SCALE GENOMIC DNA]</scope>
    <source>
        <strain evidence="4">IBT 31321</strain>
    </source>
</reference>
<organism evidence="3 4">
    <name type="scientific">Penicillium coprophilum</name>
    <dbReference type="NCBI Taxonomy" id="36646"/>
    <lineage>
        <taxon>Eukaryota</taxon>
        <taxon>Fungi</taxon>
        <taxon>Dikarya</taxon>
        <taxon>Ascomycota</taxon>
        <taxon>Pezizomycotina</taxon>
        <taxon>Eurotiomycetes</taxon>
        <taxon>Eurotiomycetidae</taxon>
        <taxon>Eurotiales</taxon>
        <taxon>Aspergillaceae</taxon>
        <taxon>Penicillium</taxon>
    </lineage>
</organism>
<evidence type="ECO:0000313" key="4">
    <source>
        <dbReference type="Proteomes" id="UP000191500"/>
    </source>
</evidence>
<feature type="transmembrane region" description="Helical" evidence="1">
    <location>
        <begin position="104"/>
        <end position="126"/>
    </location>
</feature>
<feature type="transmembrane region" description="Helical" evidence="1">
    <location>
        <begin position="274"/>
        <end position="293"/>
    </location>
</feature>
<evidence type="ECO:0000313" key="3">
    <source>
        <dbReference type="EMBL" id="OQE40069.1"/>
    </source>
</evidence>
<evidence type="ECO:0000259" key="2">
    <source>
        <dbReference type="Pfam" id="PF00487"/>
    </source>
</evidence>
<keyword evidence="1" id="KW-1133">Transmembrane helix</keyword>
<comment type="caution">
    <text evidence="3">The sequence shown here is derived from an EMBL/GenBank/DDBJ whole genome shotgun (WGS) entry which is preliminary data.</text>
</comment>
<keyword evidence="1" id="KW-0472">Membrane</keyword>
<dbReference type="InterPro" id="IPR005804">
    <property type="entry name" value="FA_desaturase_dom"/>
</dbReference>
<gene>
    <name evidence="3" type="ORF">PENCOP_c006G01416</name>
</gene>
<name>A0A1V6UPB5_9EURO</name>
<protein>
    <recommendedName>
        <fullName evidence="2">Fatty acid desaturase domain-containing protein</fullName>
    </recommendedName>
</protein>
<dbReference type="EMBL" id="MDDG01000006">
    <property type="protein sequence ID" value="OQE40069.1"/>
    <property type="molecule type" value="Genomic_DNA"/>
</dbReference>
<evidence type="ECO:0000256" key="1">
    <source>
        <dbReference type="SAM" id="Phobius"/>
    </source>
</evidence>
<feature type="transmembrane region" description="Helical" evidence="1">
    <location>
        <begin position="219"/>
        <end position="239"/>
    </location>
</feature>
<dbReference type="AlphaFoldDB" id="A0A1V6UPB5"/>
<dbReference type="Pfam" id="PF00487">
    <property type="entry name" value="FA_desaturase"/>
    <property type="match status" value="1"/>
</dbReference>
<dbReference type="STRING" id="36646.A0A1V6UPB5"/>
<keyword evidence="4" id="KW-1185">Reference proteome</keyword>